<dbReference type="InterPro" id="IPR017937">
    <property type="entry name" value="Thioredoxin_CS"/>
</dbReference>
<accession>A0A8T0UQR7</accession>
<dbReference type="AlphaFoldDB" id="A0A8T0UQR7"/>
<protein>
    <recommendedName>
        <fullName evidence="1">Thioredoxin domain-containing protein</fullName>
    </recommendedName>
</protein>
<dbReference type="InterPro" id="IPR050620">
    <property type="entry name" value="Thioredoxin_H-type-like"/>
</dbReference>
<feature type="domain" description="Thioredoxin" evidence="1">
    <location>
        <begin position="3"/>
        <end position="117"/>
    </location>
</feature>
<keyword evidence="3" id="KW-1185">Reference proteome</keyword>
<sequence>MATPATEAAAAAAATPVAPAEGSVIAIHSLDAWSTQIEQANSAKKLVLIDFTASWCGPCRIMAPIFTDMAKKNPNVVFLKVDVDEMKVVDLLSFFADYCNPATLFLPLSVFLTRSIF</sequence>
<dbReference type="PROSITE" id="PS00194">
    <property type="entry name" value="THIOREDOXIN_1"/>
    <property type="match status" value="1"/>
</dbReference>
<dbReference type="Gene3D" id="3.40.30.10">
    <property type="entry name" value="Glutaredoxin"/>
    <property type="match status" value="1"/>
</dbReference>
<dbReference type="Pfam" id="PF00085">
    <property type="entry name" value="Thioredoxin"/>
    <property type="match status" value="1"/>
</dbReference>
<proteinExistence type="predicted"/>
<organism evidence="2 3">
    <name type="scientific">Panicum virgatum</name>
    <name type="common">Blackwell switchgrass</name>
    <dbReference type="NCBI Taxonomy" id="38727"/>
    <lineage>
        <taxon>Eukaryota</taxon>
        <taxon>Viridiplantae</taxon>
        <taxon>Streptophyta</taxon>
        <taxon>Embryophyta</taxon>
        <taxon>Tracheophyta</taxon>
        <taxon>Spermatophyta</taxon>
        <taxon>Magnoliopsida</taxon>
        <taxon>Liliopsida</taxon>
        <taxon>Poales</taxon>
        <taxon>Poaceae</taxon>
        <taxon>PACMAD clade</taxon>
        <taxon>Panicoideae</taxon>
        <taxon>Panicodae</taxon>
        <taxon>Paniceae</taxon>
        <taxon>Panicinae</taxon>
        <taxon>Panicum</taxon>
        <taxon>Panicum sect. Hiantes</taxon>
    </lineage>
</organism>
<evidence type="ECO:0000313" key="3">
    <source>
        <dbReference type="Proteomes" id="UP000823388"/>
    </source>
</evidence>
<dbReference type="EMBL" id="CM029041">
    <property type="protein sequence ID" value="KAG2626481.1"/>
    <property type="molecule type" value="Genomic_DNA"/>
</dbReference>
<dbReference type="PROSITE" id="PS51352">
    <property type="entry name" value="THIOREDOXIN_2"/>
    <property type="match status" value="1"/>
</dbReference>
<dbReference type="InterPro" id="IPR036249">
    <property type="entry name" value="Thioredoxin-like_sf"/>
</dbReference>
<evidence type="ECO:0000313" key="2">
    <source>
        <dbReference type="EMBL" id="KAG2626481.1"/>
    </source>
</evidence>
<reference evidence="2 3" key="1">
    <citation type="submission" date="2020-05" db="EMBL/GenBank/DDBJ databases">
        <title>WGS assembly of Panicum virgatum.</title>
        <authorList>
            <person name="Lovell J.T."/>
            <person name="Jenkins J."/>
            <person name="Shu S."/>
            <person name="Juenger T.E."/>
            <person name="Schmutz J."/>
        </authorList>
    </citation>
    <scope>NUCLEOTIDE SEQUENCE [LARGE SCALE GENOMIC DNA]</scope>
    <source>
        <strain evidence="3">cv. AP13</strain>
    </source>
</reference>
<name>A0A8T0UQR7_PANVG</name>
<dbReference type="PANTHER" id="PTHR10438:SF417">
    <property type="entry name" value="THIOREDOXIN H5"/>
    <property type="match status" value="1"/>
</dbReference>
<gene>
    <name evidence="2" type="ORF">PVAP13_3KG362800</name>
</gene>
<dbReference type="SUPFAM" id="SSF52833">
    <property type="entry name" value="Thioredoxin-like"/>
    <property type="match status" value="1"/>
</dbReference>
<dbReference type="CDD" id="cd02947">
    <property type="entry name" value="TRX_family"/>
    <property type="match status" value="1"/>
</dbReference>
<dbReference type="PANTHER" id="PTHR10438">
    <property type="entry name" value="THIOREDOXIN"/>
    <property type="match status" value="1"/>
</dbReference>
<evidence type="ECO:0000259" key="1">
    <source>
        <dbReference type="PROSITE" id="PS51352"/>
    </source>
</evidence>
<dbReference type="InterPro" id="IPR013766">
    <property type="entry name" value="Thioredoxin_domain"/>
</dbReference>
<comment type="caution">
    <text evidence="2">The sequence shown here is derived from an EMBL/GenBank/DDBJ whole genome shotgun (WGS) entry which is preliminary data.</text>
</comment>
<dbReference type="Proteomes" id="UP000823388">
    <property type="component" value="Chromosome 3K"/>
</dbReference>